<keyword evidence="2" id="KW-0472">Membrane</keyword>
<keyword evidence="2" id="KW-1133">Transmembrane helix</keyword>
<feature type="transmembrane region" description="Helical" evidence="2">
    <location>
        <begin position="95"/>
        <end position="119"/>
    </location>
</feature>
<feature type="transmembrane region" description="Helical" evidence="2">
    <location>
        <begin position="287"/>
        <end position="307"/>
    </location>
</feature>
<evidence type="ECO:0000256" key="2">
    <source>
        <dbReference type="SAM" id="Phobius"/>
    </source>
</evidence>
<evidence type="ECO:0000256" key="1">
    <source>
        <dbReference type="SAM" id="MobiDB-lite"/>
    </source>
</evidence>
<evidence type="ECO:0000313" key="6">
    <source>
        <dbReference type="Proteomes" id="UP000610846"/>
    </source>
</evidence>
<feature type="compositionally biased region" description="Low complexity" evidence="1">
    <location>
        <begin position="579"/>
        <end position="599"/>
    </location>
</feature>
<gene>
    <name evidence="5" type="ORF">IF651_00110</name>
</gene>
<proteinExistence type="predicted"/>
<feature type="transmembrane region" description="Helical" evidence="2">
    <location>
        <begin position="159"/>
        <end position="177"/>
    </location>
</feature>
<feature type="transmembrane region" description="Helical" evidence="2">
    <location>
        <begin position="131"/>
        <end position="153"/>
    </location>
</feature>
<evidence type="ECO:0000313" key="5">
    <source>
        <dbReference type="EMBL" id="MBD8077468.1"/>
    </source>
</evidence>
<reference evidence="5" key="1">
    <citation type="journal article" date="2018" name="Curr. Microbiol.">
        <title>Cellulosimicrobium arenosum sp. nov., Isolated from Marine Sediment Sand.</title>
        <authorList>
            <person name="Oh M."/>
            <person name="Kim J.H."/>
            <person name="Yoon J.H."/>
            <person name="Schumann P."/>
            <person name="Kim W."/>
        </authorList>
    </citation>
    <scope>NUCLEOTIDE SEQUENCE</scope>
    <source>
        <strain evidence="5">KCTC 49039</strain>
    </source>
</reference>
<dbReference type="InterPro" id="IPR057893">
    <property type="entry name" value="LRV_2"/>
</dbReference>
<feature type="transmembrane region" description="Helical" evidence="2">
    <location>
        <begin position="410"/>
        <end position="428"/>
    </location>
</feature>
<evidence type="ECO:0000259" key="3">
    <source>
        <dbReference type="Pfam" id="PF25591"/>
    </source>
</evidence>
<feature type="transmembrane region" description="Helical" evidence="2">
    <location>
        <begin position="197"/>
        <end position="221"/>
    </location>
</feature>
<dbReference type="Pfam" id="PF25592">
    <property type="entry name" value="DUF7937"/>
    <property type="match status" value="1"/>
</dbReference>
<dbReference type="EMBL" id="JACYHB010000001">
    <property type="protein sequence ID" value="MBD8077468.1"/>
    <property type="molecule type" value="Genomic_DNA"/>
</dbReference>
<feature type="domain" description="Leucine rich repeat variant" evidence="3">
    <location>
        <begin position="603"/>
        <end position="661"/>
    </location>
</feature>
<dbReference type="Proteomes" id="UP000610846">
    <property type="component" value="Unassembled WGS sequence"/>
</dbReference>
<feature type="transmembrane region" description="Helical" evidence="2">
    <location>
        <begin position="328"/>
        <end position="350"/>
    </location>
</feature>
<feature type="transmembrane region" description="Helical" evidence="2">
    <location>
        <begin position="356"/>
        <end position="376"/>
    </location>
</feature>
<feature type="compositionally biased region" description="Low complexity" evidence="1">
    <location>
        <begin position="549"/>
        <end position="568"/>
    </location>
</feature>
<keyword evidence="6" id="KW-1185">Reference proteome</keyword>
<dbReference type="InterPro" id="IPR057697">
    <property type="entry name" value="DUF7937"/>
</dbReference>
<comment type="caution">
    <text evidence="5">The sequence shown here is derived from an EMBL/GenBank/DDBJ whole genome shotgun (WGS) entry which is preliminary data.</text>
</comment>
<organism evidence="5 6">
    <name type="scientific">Cellulosimicrobium arenosum</name>
    <dbReference type="NCBI Taxonomy" id="2708133"/>
    <lineage>
        <taxon>Bacteria</taxon>
        <taxon>Bacillati</taxon>
        <taxon>Actinomycetota</taxon>
        <taxon>Actinomycetes</taxon>
        <taxon>Micrococcales</taxon>
        <taxon>Promicromonosporaceae</taxon>
        <taxon>Cellulosimicrobium</taxon>
    </lineage>
</organism>
<sequence length="663" mass="67481">MSNETGAVHDPEVVPAGAGQGPPDTEGAPTGEPDASNPQSTPTDPDEPTRAPVPSPFVGMPVSDFVRDGAAVLLLLVSLTHMWSLDGLASSKVDVVLITILSLFSLALPYVARVGVLPATWTVHTTRRARLVANAPYLVLVVVYLLIDVLSGIDLLGTRGGLGPAVALGLAGAVLAAQPRQCELGPEDQDREVGERWLRSLFVLGGVLAVGVLLTVVLTLVESSDAGVSVVLAVLLQAALVVALVGLPLLGTIKRAESARLTLASLGLLVAVAFALSFAILMESTHAGNFGLVLVPAFGAVAASPAVRRAMAVEPPAVSWTGVAVRSLDLVVVVAGFVALSGVVSLVAGFHGATVILSIILGLVAAGVALVARLALARDAASGRLLAIGLAGAAALLGIVLLVVSGGGVVHLLLAFGLPLLVVYALTVPREVRDHFAETRPGDSATAGVPSGAYEWSPPAPRPARTPDTGGYGPTSYGPPAQQPQPWAGAGQDATQVIGVQTIEPQRSGYAARPGLAHDGGPATAVLPPYSGEQPTAPGQSAQEPDPYAPSQGQQAPGQYAQQGNAQQDPAAQQGYPVAGTQQGYGQQGNGQQAYAPAQPVGFTAQQALDPSTPLEVLAQIVQDAPHLRPQVAANPSTYPALLDWLGNLGDPAVDAALRSRRG</sequence>
<dbReference type="AlphaFoldDB" id="A0A927IYH2"/>
<evidence type="ECO:0000259" key="4">
    <source>
        <dbReference type="Pfam" id="PF25592"/>
    </source>
</evidence>
<feature type="transmembrane region" description="Helical" evidence="2">
    <location>
        <begin position="227"/>
        <end position="249"/>
    </location>
</feature>
<dbReference type="Pfam" id="PF25591">
    <property type="entry name" value="LRV_2"/>
    <property type="match status" value="1"/>
</dbReference>
<protein>
    <submittedName>
        <fullName evidence="5">Uncharacterized protein</fullName>
    </submittedName>
</protein>
<keyword evidence="2" id="KW-0812">Transmembrane</keyword>
<accession>A0A927IYH2</accession>
<feature type="region of interest" description="Disordered" evidence="1">
    <location>
        <begin position="437"/>
        <end position="493"/>
    </location>
</feature>
<feature type="compositionally biased region" description="Low complexity" evidence="1">
    <location>
        <begin position="466"/>
        <end position="493"/>
    </location>
</feature>
<feature type="transmembrane region" description="Helical" evidence="2">
    <location>
        <begin position="261"/>
        <end position="281"/>
    </location>
</feature>
<feature type="region of interest" description="Disordered" evidence="1">
    <location>
        <begin position="1"/>
        <end position="54"/>
    </location>
</feature>
<name>A0A927IYH2_9MICO</name>
<dbReference type="RefSeq" id="WP_191827067.1">
    <property type="nucleotide sequence ID" value="NZ_JACYHB010000001.1"/>
</dbReference>
<feature type="region of interest" description="Disordered" evidence="1">
    <location>
        <begin position="511"/>
        <end position="599"/>
    </location>
</feature>
<feature type="transmembrane region" description="Helical" evidence="2">
    <location>
        <begin position="385"/>
        <end position="404"/>
    </location>
</feature>
<feature type="domain" description="DUF7937" evidence="4">
    <location>
        <begin position="64"/>
        <end position="435"/>
    </location>
</feature>
<reference evidence="5" key="2">
    <citation type="submission" date="2020-09" db="EMBL/GenBank/DDBJ databases">
        <authorList>
            <person name="Yu Y."/>
        </authorList>
    </citation>
    <scope>NUCLEOTIDE SEQUENCE</scope>
    <source>
        <strain evidence="5">KCTC 49039</strain>
    </source>
</reference>
<feature type="compositionally biased region" description="Polar residues" evidence="1">
    <location>
        <begin position="533"/>
        <end position="543"/>
    </location>
</feature>